<gene>
    <name evidence="6" type="ORF">K461DRAFT_157483</name>
</gene>
<dbReference type="Proteomes" id="UP000799439">
    <property type="component" value="Unassembled WGS sequence"/>
</dbReference>
<dbReference type="OrthoDB" id="1747771at2759"/>
<evidence type="ECO:0000256" key="2">
    <source>
        <dbReference type="ARBA" id="ARBA00022723"/>
    </source>
</evidence>
<dbReference type="GO" id="GO:0000981">
    <property type="term" value="F:DNA-binding transcription factor activity, RNA polymerase II-specific"/>
    <property type="evidence" value="ECO:0007669"/>
    <property type="project" value="InterPro"/>
</dbReference>
<dbReference type="InterPro" id="IPR007219">
    <property type="entry name" value="XnlR_reg_dom"/>
</dbReference>
<dbReference type="InterPro" id="IPR050613">
    <property type="entry name" value="Sec_Metabolite_Reg"/>
</dbReference>
<feature type="region of interest" description="Disordered" evidence="4">
    <location>
        <begin position="535"/>
        <end position="556"/>
    </location>
</feature>
<dbReference type="CDD" id="cd12148">
    <property type="entry name" value="fungal_TF_MHR"/>
    <property type="match status" value="1"/>
</dbReference>
<dbReference type="Gene3D" id="4.10.240.10">
    <property type="entry name" value="Zn(2)-C6 fungal-type DNA-binding domain"/>
    <property type="match status" value="1"/>
</dbReference>
<feature type="domain" description="Zn(2)-C6 fungal-type" evidence="5">
    <location>
        <begin position="68"/>
        <end position="99"/>
    </location>
</feature>
<evidence type="ECO:0000256" key="1">
    <source>
        <dbReference type="ARBA" id="ARBA00004123"/>
    </source>
</evidence>
<feature type="region of interest" description="Disordered" evidence="4">
    <location>
        <begin position="134"/>
        <end position="153"/>
    </location>
</feature>
<evidence type="ECO:0000313" key="7">
    <source>
        <dbReference type="Proteomes" id="UP000799439"/>
    </source>
</evidence>
<dbReference type="InterPro" id="IPR036864">
    <property type="entry name" value="Zn2-C6_fun-type_DNA-bd_sf"/>
</dbReference>
<feature type="compositionally biased region" description="Polar residues" evidence="4">
    <location>
        <begin position="898"/>
        <end position="913"/>
    </location>
</feature>
<dbReference type="InterPro" id="IPR001138">
    <property type="entry name" value="Zn2Cys6_DnaBD"/>
</dbReference>
<evidence type="ECO:0000256" key="4">
    <source>
        <dbReference type="SAM" id="MobiDB-lite"/>
    </source>
</evidence>
<dbReference type="CDD" id="cd00067">
    <property type="entry name" value="GAL4"/>
    <property type="match status" value="1"/>
</dbReference>
<feature type="compositionally biased region" description="Low complexity" evidence="4">
    <location>
        <begin position="42"/>
        <end position="52"/>
    </location>
</feature>
<dbReference type="Pfam" id="PF04082">
    <property type="entry name" value="Fungal_trans"/>
    <property type="match status" value="1"/>
</dbReference>
<evidence type="ECO:0000313" key="6">
    <source>
        <dbReference type="EMBL" id="KAF2151802.1"/>
    </source>
</evidence>
<feature type="compositionally biased region" description="Polar residues" evidence="4">
    <location>
        <begin position="685"/>
        <end position="697"/>
    </location>
</feature>
<feature type="compositionally biased region" description="Low complexity" evidence="4">
    <location>
        <begin position="849"/>
        <end position="876"/>
    </location>
</feature>
<feature type="region of interest" description="Disordered" evidence="4">
    <location>
        <begin position="657"/>
        <end position="716"/>
    </location>
</feature>
<feature type="region of interest" description="Disordered" evidence="4">
    <location>
        <begin position="1"/>
        <end position="71"/>
    </location>
</feature>
<keyword evidence="7" id="KW-1185">Reference proteome</keyword>
<proteinExistence type="predicted"/>
<dbReference type="GO" id="GO:0005634">
    <property type="term" value="C:nucleus"/>
    <property type="evidence" value="ECO:0007669"/>
    <property type="project" value="UniProtKB-SubCell"/>
</dbReference>
<comment type="subcellular location">
    <subcellularLocation>
        <location evidence="1">Nucleus</location>
    </subcellularLocation>
</comment>
<feature type="compositionally biased region" description="Pro residues" evidence="4">
    <location>
        <begin position="31"/>
        <end position="41"/>
    </location>
</feature>
<reference evidence="6" key="1">
    <citation type="journal article" date="2020" name="Stud. Mycol.">
        <title>101 Dothideomycetes genomes: a test case for predicting lifestyles and emergence of pathogens.</title>
        <authorList>
            <person name="Haridas S."/>
            <person name="Albert R."/>
            <person name="Binder M."/>
            <person name="Bloem J."/>
            <person name="Labutti K."/>
            <person name="Salamov A."/>
            <person name="Andreopoulos B."/>
            <person name="Baker S."/>
            <person name="Barry K."/>
            <person name="Bills G."/>
            <person name="Bluhm B."/>
            <person name="Cannon C."/>
            <person name="Castanera R."/>
            <person name="Culley D."/>
            <person name="Daum C."/>
            <person name="Ezra D."/>
            <person name="Gonzalez J."/>
            <person name="Henrissat B."/>
            <person name="Kuo A."/>
            <person name="Liang C."/>
            <person name="Lipzen A."/>
            <person name="Lutzoni F."/>
            <person name="Magnuson J."/>
            <person name="Mondo S."/>
            <person name="Nolan M."/>
            <person name="Ohm R."/>
            <person name="Pangilinan J."/>
            <person name="Park H.-J."/>
            <person name="Ramirez L."/>
            <person name="Alfaro M."/>
            <person name="Sun H."/>
            <person name="Tritt A."/>
            <person name="Yoshinaga Y."/>
            <person name="Zwiers L.-H."/>
            <person name="Turgeon B."/>
            <person name="Goodwin S."/>
            <person name="Spatafora J."/>
            <person name="Crous P."/>
            <person name="Grigoriev I."/>
        </authorList>
    </citation>
    <scope>NUCLEOTIDE SEQUENCE</scope>
    <source>
        <strain evidence="6">CBS 260.36</strain>
    </source>
</reference>
<protein>
    <recommendedName>
        <fullName evidence="5">Zn(2)-C6 fungal-type domain-containing protein</fullName>
    </recommendedName>
</protein>
<dbReference type="PROSITE" id="PS00463">
    <property type="entry name" value="ZN2_CY6_FUNGAL_1"/>
    <property type="match status" value="1"/>
</dbReference>
<accession>A0A9P4J1M8</accession>
<dbReference type="SMART" id="SM00066">
    <property type="entry name" value="GAL4"/>
    <property type="match status" value="1"/>
</dbReference>
<keyword evidence="3" id="KW-0539">Nucleus</keyword>
<dbReference type="PROSITE" id="PS50048">
    <property type="entry name" value="ZN2_CY6_FUNGAL_2"/>
    <property type="match status" value="1"/>
</dbReference>
<sequence length="920" mass="101611">MQRSSPNAIPPDDGMNSIPTSASMLPRASIQPPPMSIPPPAAATSSPMSSPSTKDRKKPKQQPRQLMSCSKCRERKVKCDRTHPCSACCARGHPKDCFFVAGEGTFVPMQQSAELRRLRAENQRLKERLLESKVSVSGDSDDGGPSVGQTSGITRFGQRKFGADEPAETIYFGSPSFASVVADLNTVSSDSNIKSLSHPPVGAHEIFSGGGPTVYPFPTIWTTGTWIQGLYSCLEPWESIADLITSFSERENSVLFPKMAMPVSLADVENFIADFENNATTFPDSLALIFAVLACEMKRREYDSTSDRGESARGDSEAEMRRNLFLSASMQALRQSSFACQPTLLSIQAMILICAYLSSDGKALDAWTILGTTIRMAQAIGLHRNPKALEPLPSLRESNIRRKLWWQLLYTDQQYSMALGRPLGISAIGDCPYNEHLTTDAAMIRLTECVDQITILGRQLLGTAPLQIHRISTFTDKLQTLLDTIPEDIQFHRSWTSDASQIPEAPLDEFSAVIHLQVHSYMLLLQRQRLDTSHISSSASEHSQNQGDFSFSRTSDPSNQRALANIADSCKHVLDVFDYLFKHRQSILVDWTVKQQALTAAVVLLQDTRNVFETQHKESVETALSTFQQLSQIRTDAMSRFAVGRLTDGINKLQEAQLQRRRSSAGGVPFPDFYSGSGAMRRDSQISWSSGPRNSTAGYDHDLYSKSPEKEKPAISNEGVGQLQVAPTSHPSLYHTSSDANLPRRATVSGVVYPSVKVEVPPRPPTGFSGSGHFFYPQTSMVQAQSSPQIPVHGTPQMSPHGPSPMSQYQFTNQFHQPAQYASGQQSQMFFTNPHSDVQMYDMPVAYPHAQQQQRQQPHPSQHPQQQQMPQLQHAQPGHHYFNASFPPTGMPSDVKSEASNQTTVTSAATSFPSHAHHWG</sequence>
<dbReference type="EMBL" id="ML996087">
    <property type="protein sequence ID" value="KAF2151802.1"/>
    <property type="molecule type" value="Genomic_DNA"/>
</dbReference>
<dbReference type="GO" id="GO:0008270">
    <property type="term" value="F:zinc ion binding"/>
    <property type="evidence" value="ECO:0007669"/>
    <property type="project" value="InterPro"/>
</dbReference>
<dbReference type="SMART" id="SM00906">
    <property type="entry name" value="Fungal_trans"/>
    <property type="match status" value="1"/>
</dbReference>
<name>A0A9P4J1M8_9PEZI</name>
<evidence type="ECO:0000256" key="3">
    <source>
        <dbReference type="ARBA" id="ARBA00023242"/>
    </source>
</evidence>
<evidence type="ECO:0000259" key="5">
    <source>
        <dbReference type="PROSITE" id="PS50048"/>
    </source>
</evidence>
<feature type="compositionally biased region" description="Low complexity" evidence="4">
    <location>
        <begin position="134"/>
        <end position="148"/>
    </location>
</feature>
<comment type="caution">
    <text evidence="6">The sequence shown here is derived from an EMBL/GenBank/DDBJ whole genome shotgun (WGS) entry which is preliminary data.</text>
</comment>
<dbReference type="SUPFAM" id="SSF57701">
    <property type="entry name" value="Zn2/Cys6 DNA-binding domain"/>
    <property type="match status" value="1"/>
</dbReference>
<dbReference type="GO" id="GO:0006351">
    <property type="term" value="P:DNA-templated transcription"/>
    <property type="evidence" value="ECO:0007669"/>
    <property type="project" value="InterPro"/>
</dbReference>
<keyword evidence="2" id="KW-0479">Metal-binding</keyword>
<feature type="compositionally biased region" description="Basic and acidic residues" evidence="4">
    <location>
        <begin position="699"/>
        <end position="713"/>
    </location>
</feature>
<feature type="region of interest" description="Disordered" evidence="4">
    <location>
        <begin position="849"/>
        <end position="920"/>
    </location>
</feature>
<feature type="region of interest" description="Disordered" evidence="4">
    <location>
        <begin position="788"/>
        <end position="809"/>
    </location>
</feature>
<dbReference type="GO" id="GO:0003677">
    <property type="term" value="F:DNA binding"/>
    <property type="evidence" value="ECO:0007669"/>
    <property type="project" value="InterPro"/>
</dbReference>
<organism evidence="6 7">
    <name type="scientific">Myriangium duriaei CBS 260.36</name>
    <dbReference type="NCBI Taxonomy" id="1168546"/>
    <lineage>
        <taxon>Eukaryota</taxon>
        <taxon>Fungi</taxon>
        <taxon>Dikarya</taxon>
        <taxon>Ascomycota</taxon>
        <taxon>Pezizomycotina</taxon>
        <taxon>Dothideomycetes</taxon>
        <taxon>Dothideomycetidae</taxon>
        <taxon>Myriangiales</taxon>
        <taxon>Myriangiaceae</taxon>
        <taxon>Myriangium</taxon>
    </lineage>
</organism>
<dbReference type="PANTHER" id="PTHR31001">
    <property type="entry name" value="UNCHARACTERIZED TRANSCRIPTIONAL REGULATORY PROTEIN"/>
    <property type="match status" value="1"/>
</dbReference>
<feature type="compositionally biased region" description="Polar residues" evidence="4">
    <location>
        <begin position="544"/>
        <end position="556"/>
    </location>
</feature>
<dbReference type="AlphaFoldDB" id="A0A9P4J1M8"/>